<evidence type="ECO:0000256" key="7">
    <source>
        <dbReference type="ARBA" id="ARBA00022842"/>
    </source>
</evidence>
<comment type="cofactor">
    <cofactor evidence="1">
        <name>Mg(2+)</name>
        <dbReference type="ChEBI" id="CHEBI:18420"/>
    </cofactor>
</comment>
<evidence type="ECO:0000259" key="9">
    <source>
        <dbReference type="SMART" id="SM00562"/>
    </source>
</evidence>
<comment type="caution">
    <text evidence="10">The sequence shown here is derived from an EMBL/GenBank/DDBJ whole genome shotgun (WGS) entry which is preliminary data.</text>
</comment>
<dbReference type="PROSITE" id="PS51374">
    <property type="entry name" value="NDPK_LIKE"/>
    <property type="match status" value="1"/>
</dbReference>
<accession>A0AAV5W971</accession>
<evidence type="ECO:0000256" key="4">
    <source>
        <dbReference type="ARBA" id="ARBA00022741"/>
    </source>
</evidence>
<keyword evidence="4" id="KW-0547">Nucleotide-binding</keyword>
<feature type="domain" description="Nucleoside diphosphate kinase-like" evidence="9">
    <location>
        <begin position="6"/>
        <end position="150"/>
    </location>
</feature>
<dbReference type="PANTHER" id="PTHR46956">
    <property type="entry name" value="NUCLEOSIDE DIPHOSPHATE KINASE 6"/>
    <property type="match status" value="1"/>
</dbReference>
<dbReference type="EMBL" id="BTSY01000005">
    <property type="protein sequence ID" value="GMT27542.1"/>
    <property type="molecule type" value="Genomic_DNA"/>
</dbReference>
<keyword evidence="2" id="KW-0808">Transferase</keyword>
<comment type="similarity">
    <text evidence="8">Belongs to the NDK family.</text>
</comment>
<keyword evidence="3" id="KW-0479">Metal-binding</keyword>
<keyword evidence="11" id="KW-1185">Reference proteome</keyword>
<evidence type="ECO:0000313" key="11">
    <source>
        <dbReference type="Proteomes" id="UP001432322"/>
    </source>
</evidence>
<dbReference type="Gene3D" id="3.30.70.141">
    <property type="entry name" value="Nucleoside diphosphate kinase-like domain"/>
    <property type="match status" value="1"/>
</dbReference>
<dbReference type="Proteomes" id="UP001432322">
    <property type="component" value="Unassembled WGS sequence"/>
</dbReference>
<dbReference type="PANTHER" id="PTHR46956:SF1">
    <property type="entry name" value="NUCLEOSIDE DIPHOSPHATE KINASE 6"/>
    <property type="match status" value="1"/>
</dbReference>
<keyword evidence="7" id="KW-0460">Magnesium</keyword>
<dbReference type="Pfam" id="PF00334">
    <property type="entry name" value="NDK"/>
    <property type="match status" value="1"/>
</dbReference>
<dbReference type="AlphaFoldDB" id="A0AAV5W971"/>
<protein>
    <recommendedName>
        <fullName evidence="9">Nucleoside diphosphate kinase-like domain-containing protein</fullName>
    </recommendedName>
</protein>
<comment type="caution">
    <text evidence="8">Lacks conserved residue(s) required for the propagation of feature annotation.</text>
</comment>
<evidence type="ECO:0000313" key="10">
    <source>
        <dbReference type="EMBL" id="GMT27542.1"/>
    </source>
</evidence>
<keyword evidence="6" id="KW-0067">ATP-binding</keyword>
<dbReference type="GO" id="GO:0004550">
    <property type="term" value="F:nucleoside diphosphate kinase activity"/>
    <property type="evidence" value="ECO:0007669"/>
    <property type="project" value="InterPro"/>
</dbReference>
<dbReference type="SUPFAM" id="SSF54919">
    <property type="entry name" value="Nucleoside diphosphate kinase, NDK"/>
    <property type="match status" value="1"/>
</dbReference>
<evidence type="ECO:0000256" key="2">
    <source>
        <dbReference type="ARBA" id="ARBA00022679"/>
    </source>
</evidence>
<evidence type="ECO:0000256" key="1">
    <source>
        <dbReference type="ARBA" id="ARBA00001946"/>
    </source>
</evidence>
<evidence type="ECO:0000256" key="8">
    <source>
        <dbReference type="PROSITE-ProRule" id="PRU00706"/>
    </source>
</evidence>
<evidence type="ECO:0000256" key="6">
    <source>
        <dbReference type="ARBA" id="ARBA00022840"/>
    </source>
</evidence>
<evidence type="ECO:0000256" key="5">
    <source>
        <dbReference type="ARBA" id="ARBA00022777"/>
    </source>
</evidence>
<evidence type="ECO:0000256" key="3">
    <source>
        <dbReference type="ARBA" id="ARBA00022723"/>
    </source>
</evidence>
<dbReference type="InterPro" id="IPR037994">
    <property type="entry name" value="NDPk6"/>
</dbReference>
<organism evidence="10 11">
    <name type="scientific">Pristionchus fissidentatus</name>
    <dbReference type="NCBI Taxonomy" id="1538716"/>
    <lineage>
        <taxon>Eukaryota</taxon>
        <taxon>Metazoa</taxon>
        <taxon>Ecdysozoa</taxon>
        <taxon>Nematoda</taxon>
        <taxon>Chromadorea</taxon>
        <taxon>Rhabditida</taxon>
        <taxon>Rhabditina</taxon>
        <taxon>Diplogasteromorpha</taxon>
        <taxon>Diplogasteroidea</taxon>
        <taxon>Neodiplogasteridae</taxon>
        <taxon>Pristionchus</taxon>
    </lineage>
</organism>
<proteinExistence type="inferred from homology"/>
<feature type="non-terminal residue" evidence="10">
    <location>
        <position position="1"/>
    </location>
</feature>
<gene>
    <name evidence="10" type="ORF">PFISCL1PPCAC_18839</name>
</gene>
<dbReference type="SMART" id="SM00562">
    <property type="entry name" value="NDK"/>
    <property type="match status" value="1"/>
</dbReference>
<name>A0AAV5W971_9BILA</name>
<dbReference type="InterPro" id="IPR034907">
    <property type="entry name" value="NDK-like_dom"/>
</dbReference>
<sequence>NERSRIMRRLMLLKPELVAHSTLLESVLDRIRSSALPVISARRVRMTEEAARRFYETHNGKFFYGRLVRHMTSGDSIALVLATDTGAARRLVGGGKVWPPRSVIDPDTAEGLRHLFSISDVRNVAHVSDDDRAEEELRIIDNVKGEEITGLL</sequence>
<keyword evidence="5" id="KW-0418">Kinase</keyword>
<dbReference type="GO" id="GO:0046872">
    <property type="term" value="F:metal ion binding"/>
    <property type="evidence" value="ECO:0007669"/>
    <property type="project" value="UniProtKB-KW"/>
</dbReference>
<reference evidence="10" key="1">
    <citation type="submission" date="2023-10" db="EMBL/GenBank/DDBJ databases">
        <title>Genome assembly of Pristionchus species.</title>
        <authorList>
            <person name="Yoshida K."/>
            <person name="Sommer R.J."/>
        </authorList>
    </citation>
    <scope>NUCLEOTIDE SEQUENCE</scope>
    <source>
        <strain evidence="10">RS5133</strain>
    </source>
</reference>
<dbReference type="GO" id="GO:0005524">
    <property type="term" value="F:ATP binding"/>
    <property type="evidence" value="ECO:0007669"/>
    <property type="project" value="UniProtKB-KW"/>
</dbReference>
<dbReference type="InterPro" id="IPR036850">
    <property type="entry name" value="NDK-like_dom_sf"/>
</dbReference>